<dbReference type="EMBL" id="MNYI01000234">
    <property type="protein sequence ID" value="OIP36679.1"/>
    <property type="molecule type" value="Genomic_DNA"/>
</dbReference>
<proteinExistence type="predicted"/>
<name>A0A1J5DY61_9BACT</name>
<comment type="caution">
    <text evidence="1">The sequence shown here is derived from an EMBL/GenBank/DDBJ whole genome shotgun (WGS) entry which is preliminary data.</text>
</comment>
<evidence type="ECO:0000313" key="2">
    <source>
        <dbReference type="Proteomes" id="UP000183085"/>
    </source>
</evidence>
<sequence>MTGVRFLTDEMGQKVAVQIDLKEVGTLWDDFYDNLIARQRASEPRESLESVKTSLMKQGKLYSSGA</sequence>
<organism evidence="1 2">
    <name type="scientific">Candidatus Desantisbacteria bacterium CG2_30_40_21</name>
    <dbReference type="NCBI Taxonomy" id="1817895"/>
    <lineage>
        <taxon>Bacteria</taxon>
        <taxon>Candidatus Desantisiibacteriota</taxon>
    </lineage>
</organism>
<dbReference type="AlphaFoldDB" id="A0A1J5DY61"/>
<evidence type="ECO:0000313" key="1">
    <source>
        <dbReference type="EMBL" id="OIP36679.1"/>
    </source>
</evidence>
<reference evidence="1 2" key="1">
    <citation type="journal article" date="2016" name="Environ. Microbiol.">
        <title>Genomic resolution of a cold subsurface aquifer community provides metabolic insights for novel microbes adapted to high CO concentrations.</title>
        <authorList>
            <person name="Probst A.J."/>
            <person name="Castelle C.J."/>
            <person name="Singh A."/>
            <person name="Brown C.T."/>
            <person name="Anantharaman K."/>
            <person name="Sharon I."/>
            <person name="Hug L.A."/>
            <person name="Burstein D."/>
            <person name="Emerson J.B."/>
            <person name="Thomas B.C."/>
            <person name="Banfield J.F."/>
        </authorList>
    </citation>
    <scope>NUCLEOTIDE SEQUENCE [LARGE SCALE GENOMIC DNA]</scope>
    <source>
        <strain evidence="1">CG2_30_40_21</strain>
    </source>
</reference>
<accession>A0A1J5DY61</accession>
<dbReference type="Proteomes" id="UP000183085">
    <property type="component" value="Unassembled WGS sequence"/>
</dbReference>
<gene>
    <name evidence="1" type="ORF">AUJ95_09175</name>
</gene>
<protein>
    <submittedName>
        <fullName evidence="1">Uncharacterized protein</fullName>
    </submittedName>
</protein>